<gene>
    <name evidence="2" type="ORF">METZ01_LOCUS236253</name>
</gene>
<keyword evidence="1" id="KW-0812">Transmembrane</keyword>
<organism evidence="2">
    <name type="scientific">marine metagenome</name>
    <dbReference type="NCBI Taxonomy" id="408172"/>
    <lineage>
        <taxon>unclassified sequences</taxon>
        <taxon>metagenomes</taxon>
        <taxon>ecological metagenomes</taxon>
    </lineage>
</organism>
<proteinExistence type="predicted"/>
<name>A0A382H8D4_9ZZZZ</name>
<accession>A0A382H8D4</accession>
<protein>
    <submittedName>
        <fullName evidence="2">Uncharacterized protein</fullName>
    </submittedName>
</protein>
<dbReference type="EMBL" id="UINC01059701">
    <property type="protein sequence ID" value="SVB83399.1"/>
    <property type="molecule type" value="Genomic_DNA"/>
</dbReference>
<reference evidence="2" key="1">
    <citation type="submission" date="2018-05" db="EMBL/GenBank/DDBJ databases">
        <authorList>
            <person name="Lanie J.A."/>
            <person name="Ng W.-L."/>
            <person name="Kazmierczak K.M."/>
            <person name="Andrzejewski T.M."/>
            <person name="Davidsen T.M."/>
            <person name="Wayne K.J."/>
            <person name="Tettelin H."/>
            <person name="Glass J.I."/>
            <person name="Rusch D."/>
            <person name="Podicherti R."/>
            <person name="Tsui H.-C.T."/>
            <person name="Winkler M.E."/>
        </authorList>
    </citation>
    <scope>NUCLEOTIDE SEQUENCE</scope>
</reference>
<feature type="transmembrane region" description="Helical" evidence="1">
    <location>
        <begin position="20"/>
        <end position="39"/>
    </location>
</feature>
<evidence type="ECO:0000313" key="2">
    <source>
        <dbReference type="EMBL" id="SVB83399.1"/>
    </source>
</evidence>
<evidence type="ECO:0000256" key="1">
    <source>
        <dbReference type="SAM" id="Phobius"/>
    </source>
</evidence>
<dbReference type="AlphaFoldDB" id="A0A382H8D4"/>
<keyword evidence="1" id="KW-1133">Transmembrane helix</keyword>
<sequence>MAMIGIGFIIKFPALMDPKMLLAGVICFGAGWVIEKYILK</sequence>
<keyword evidence="1" id="KW-0472">Membrane</keyword>